<dbReference type="AlphaFoldDB" id="A0A2H3DF37"/>
<reference evidence="2" key="1">
    <citation type="journal article" date="2017" name="Nat. Ecol. Evol.">
        <title>Genome expansion and lineage-specific genetic innovations in the forest pathogenic fungi Armillaria.</title>
        <authorList>
            <person name="Sipos G."/>
            <person name="Prasanna A.N."/>
            <person name="Walter M.C."/>
            <person name="O'Connor E."/>
            <person name="Balint B."/>
            <person name="Krizsan K."/>
            <person name="Kiss B."/>
            <person name="Hess J."/>
            <person name="Varga T."/>
            <person name="Slot J."/>
            <person name="Riley R."/>
            <person name="Boka B."/>
            <person name="Rigling D."/>
            <person name="Barry K."/>
            <person name="Lee J."/>
            <person name="Mihaltcheva S."/>
            <person name="LaButti K."/>
            <person name="Lipzen A."/>
            <person name="Waldron R."/>
            <person name="Moloney N.M."/>
            <person name="Sperisen C."/>
            <person name="Kredics L."/>
            <person name="Vagvoelgyi C."/>
            <person name="Patrignani A."/>
            <person name="Fitzpatrick D."/>
            <person name="Nagy I."/>
            <person name="Doyle S."/>
            <person name="Anderson J.B."/>
            <person name="Grigoriev I.V."/>
            <person name="Gueldener U."/>
            <person name="Muensterkoetter M."/>
            <person name="Nagy L.G."/>
        </authorList>
    </citation>
    <scope>NUCLEOTIDE SEQUENCE [LARGE SCALE GENOMIC DNA]</scope>
    <source>
        <strain evidence="2">Ar21-2</strain>
    </source>
</reference>
<sequence length="92" mass="10175">MATNLVLASSCFLGGQDLPTPCDLHCQQERLVCSACAIRKQVHAEIRRHTMSTSIIETVAAIHRCLINIEGDPVYNAMGLQLVNARLLLRIF</sequence>
<protein>
    <submittedName>
        <fullName evidence="1">Uncharacterized protein</fullName>
    </submittedName>
</protein>
<dbReference type="Proteomes" id="UP000217790">
    <property type="component" value="Unassembled WGS sequence"/>
</dbReference>
<dbReference type="InParanoid" id="A0A2H3DF37"/>
<evidence type="ECO:0000313" key="1">
    <source>
        <dbReference type="EMBL" id="PBK86086.1"/>
    </source>
</evidence>
<evidence type="ECO:0000313" key="2">
    <source>
        <dbReference type="Proteomes" id="UP000217790"/>
    </source>
</evidence>
<name>A0A2H3DF37_ARMGA</name>
<organism evidence="1 2">
    <name type="scientific">Armillaria gallica</name>
    <name type="common">Bulbous honey fungus</name>
    <name type="synonym">Armillaria bulbosa</name>
    <dbReference type="NCBI Taxonomy" id="47427"/>
    <lineage>
        <taxon>Eukaryota</taxon>
        <taxon>Fungi</taxon>
        <taxon>Dikarya</taxon>
        <taxon>Basidiomycota</taxon>
        <taxon>Agaricomycotina</taxon>
        <taxon>Agaricomycetes</taxon>
        <taxon>Agaricomycetidae</taxon>
        <taxon>Agaricales</taxon>
        <taxon>Marasmiineae</taxon>
        <taxon>Physalacriaceae</taxon>
        <taxon>Armillaria</taxon>
    </lineage>
</organism>
<keyword evidence="2" id="KW-1185">Reference proteome</keyword>
<proteinExistence type="predicted"/>
<gene>
    <name evidence="1" type="ORF">ARMGADRAFT_542367</name>
</gene>
<dbReference type="EMBL" id="KZ293686">
    <property type="protein sequence ID" value="PBK86086.1"/>
    <property type="molecule type" value="Genomic_DNA"/>
</dbReference>
<accession>A0A2H3DF37</accession>